<accession>F0XH86</accession>
<dbReference type="AlphaFoldDB" id="F0XH86"/>
<evidence type="ECO:0000313" key="2">
    <source>
        <dbReference type="Proteomes" id="UP000007796"/>
    </source>
</evidence>
<reference evidence="1 2" key="1">
    <citation type="journal article" date="2011" name="Proc. Natl. Acad. Sci. U.S.A.">
        <title>Genome and transcriptome analyses of the mountain pine beetle-fungal symbiont Grosmannia clavigera, a lodgepole pine pathogen.</title>
        <authorList>
            <person name="DiGuistini S."/>
            <person name="Wang Y."/>
            <person name="Liao N.Y."/>
            <person name="Taylor G."/>
            <person name="Tanguay P."/>
            <person name="Feau N."/>
            <person name="Henrissat B."/>
            <person name="Chan S.K."/>
            <person name="Hesse-Orce U."/>
            <person name="Alamouti S.M."/>
            <person name="Tsui C.K.M."/>
            <person name="Docking R.T."/>
            <person name="Levasseur A."/>
            <person name="Haridas S."/>
            <person name="Robertson G."/>
            <person name="Birol I."/>
            <person name="Holt R.A."/>
            <person name="Marra M.A."/>
            <person name="Hamelin R.C."/>
            <person name="Hirst M."/>
            <person name="Jones S.J.M."/>
            <person name="Bohlmann J."/>
            <person name="Breuil C."/>
        </authorList>
    </citation>
    <scope>NUCLEOTIDE SEQUENCE [LARGE SCALE GENOMIC DNA]</scope>
    <source>
        <strain evidence="2">kw1407 / UAMH 11150</strain>
    </source>
</reference>
<dbReference type="InParanoid" id="F0XH86"/>
<dbReference type="EMBL" id="GL629769">
    <property type="protein sequence ID" value="EFX02873.1"/>
    <property type="molecule type" value="Genomic_DNA"/>
</dbReference>
<name>F0XH86_GROCL</name>
<evidence type="ECO:0000313" key="1">
    <source>
        <dbReference type="EMBL" id="EFX02873.1"/>
    </source>
</evidence>
<protein>
    <submittedName>
        <fullName evidence="1">Uncharacterized protein</fullName>
    </submittedName>
</protein>
<dbReference type="Proteomes" id="UP000007796">
    <property type="component" value="Unassembled WGS sequence"/>
</dbReference>
<dbReference type="GeneID" id="25975832"/>
<sequence length="137" mass="14964">MKETERMEKDKTATVFTSSRSSHYMNRQPLVTLLPALTCHLHLGSVVGTVLAGIPLVQSSGCSCAHVLGRNRCCCTANSLGYAPERLTRVSLPLLEVICPSDFVGASLFRHRTCSIDRGPFAARSFSRRCGLLLRTP</sequence>
<organism evidence="2">
    <name type="scientific">Grosmannia clavigera (strain kw1407 / UAMH 11150)</name>
    <name type="common">Blue stain fungus</name>
    <name type="synonym">Graphiocladiella clavigera</name>
    <dbReference type="NCBI Taxonomy" id="655863"/>
    <lineage>
        <taxon>Eukaryota</taxon>
        <taxon>Fungi</taxon>
        <taxon>Dikarya</taxon>
        <taxon>Ascomycota</taxon>
        <taxon>Pezizomycotina</taxon>
        <taxon>Sordariomycetes</taxon>
        <taxon>Sordariomycetidae</taxon>
        <taxon>Ophiostomatales</taxon>
        <taxon>Ophiostomataceae</taxon>
        <taxon>Leptographium</taxon>
    </lineage>
</organism>
<dbReference type="HOGENOM" id="CLU_1865335_0_0_1"/>
<keyword evidence="2" id="KW-1185">Reference proteome</keyword>
<gene>
    <name evidence="1" type="ORF">CMQ_2802</name>
</gene>
<proteinExistence type="predicted"/>
<dbReference type="RefSeq" id="XP_014172355.1">
    <property type="nucleotide sequence ID" value="XM_014316880.1"/>
</dbReference>